<evidence type="ECO:0000313" key="2">
    <source>
        <dbReference type="Proteomes" id="UP000439903"/>
    </source>
</evidence>
<reference evidence="1 2" key="1">
    <citation type="journal article" date="2019" name="Environ. Microbiol.">
        <title>At the nexus of three kingdoms: the genome of the mycorrhizal fungus Gigaspora margarita provides insights into plant, endobacterial and fungal interactions.</title>
        <authorList>
            <person name="Venice F."/>
            <person name="Ghignone S."/>
            <person name="Salvioli di Fossalunga A."/>
            <person name="Amselem J."/>
            <person name="Novero M."/>
            <person name="Xianan X."/>
            <person name="Sedzielewska Toro K."/>
            <person name="Morin E."/>
            <person name="Lipzen A."/>
            <person name="Grigoriev I.V."/>
            <person name="Henrissat B."/>
            <person name="Martin F.M."/>
            <person name="Bonfante P."/>
        </authorList>
    </citation>
    <scope>NUCLEOTIDE SEQUENCE [LARGE SCALE GENOMIC DNA]</scope>
    <source>
        <strain evidence="1 2">BEG34</strain>
    </source>
</reference>
<sequence length="113" mass="13588">MGKIETSEFPLKDYQILNRMMIVKDITIINGVDDQQNPENYGYQLIKYSYEIPNVEEESQWKLLKKESFMIMKLNVSWRKDEALNGSVESFFYTSILYSWEHFSNFHKKIFLI</sequence>
<protein>
    <submittedName>
        <fullName evidence="1">Uncharacterized protein</fullName>
    </submittedName>
</protein>
<dbReference type="EMBL" id="WTPW01000311">
    <property type="protein sequence ID" value="KAF0524686.1"/>
    <property type="molecule type" value="Genomic_DNA"/>
</dbReference>
<keyword evidence="2" id="KW-1185">Reference proteome</keyword>
<accession>A0A8H4AR92</accession>
<evidence type="ECO:0000313" key="1">
    <source>
        <dbReference type="EMBL" id="KAF0524686.1"/>
    </source>
</evidence>
<gene>
    <name evidence="1" type="ORF">F8M41_015064</name>
</gene>
<organism evidence="1 2">
    <name type="scientific">Gigaspora margarita</name>
    <dbReference type="NCBI Taxonomy" id="4874"/>
    <lineage>
        <taxon>Eukaryota</taxon>
        <taxon>Fungi</taxon>
        <taxon>Fungi incertae sedis</taxon>
        <taxon>Mucoromycota</taxon>
        <taxon>Glomeromycotina</taxon>
        <taxon>Glomeromycetes</taxon>
        <taxon>Diversisporales</taxon>
        <taxon>Gigasporaceae</taxon>
        <taxon>Gigaspora</taxon>
    </lineage>
</organism>
<dbReference type="Proteomes" id="UP000439903">
    <property type="component" value="Unassembled WGS sequence"/>
</dbReference>
<dbReference type="AlphaFoldDB" id="A0A8H4AR92"/>
<name>A0A8H4AR92_GIGMA</name>
<proteinExistence type="predicted"/>
<comment type="caution">
    <text evidence="1">The sequence shown here is derived from an EMBL/GenBank/DDBJ whole genome shotgun (WGS) entry which is preliminary data.</text>
</comment>